<dbReference type="Pfam" id="PF07488">
    <property type="entry name" value="Glyco_hydro_67M"/>
    <property type="match status" value="1"/>
</dbReference>
<organism evidence="3 4">
    <name type="scientific">Fusarium phyllophilum</name>
    <dbReference type="NCBI Taxonomy" id="47803"/>
    <lineage>
        <taxon>Eukaryota</taxon>
        <taxon>Fungi</taxon>
        <taxon>Dikarya</taxon>
        <taxon>Ascomycota</taxon>
        <taxon>Pezizomycotina</taxon>
        <taxon>Sordariomycetes</taxon>
        <taxon>Hypocreomycetidae</taxon>
        <taxon>Hypocreales</taxon>
        <taxon>Nectriaceae</taxon>
        <taxon>Fusarium</taxon>
        <taxon>Fusarium fujikuroi species complex</taxon>
    </lineage>
</organism>
<keyword evidence="4" id="KW-1185">Reference proteome</keyword>
<dbReference type="Gene3D" id="3.20.20.80">
    <property type="entry name" value="Glycosidases"/>
    <property type="match status" value="1"/>
</dbReference>
<dbReference type="GO" id="GO:0005576">
    <property type="term" value="C:extracellular region"/>
    <property type="evidence" value="ECO:0007669"/>
    <property type="project" value="InterPro"/>
</dbReference>
<keyword evidence="1" id="KW-0378">Hydrolase</keyword>
<dbReference type="InterPro" id="IPR029018">
    <property type="entry name" value="Hex-like_dom2"/>
</dbReference>
<evidence type="ECO:0000259" key="2">
    <source>
        <dbReference type="Pfam" id="PF07488"/>
    </source>
</evidence>
<evidence type="ECO:0000256" key="1">
    <source>
        <dbReference type="ARBA" id="ARBA00022801"/>
    </source>
</evidence>
<dbReference type="Proteomes" id="UP000582016">
    <property type="component" value="Unassembled WGS sequence"/>
</dbReference>
<accession>A0A8H5MKK0</accession>
<evidence type="ECO:0000313" key="4">
    <source>
        <dbReference type="Proteomes" id="UP000582016"/>
    </source>
</evidence>
<dbReference type="PANTHER" id="PTHR39207">
    <property type="entry name" value="ALPHA-GLUCURONIDASE A"/>
    <property type="match status" value="1"/>
</dbReference>
<sequence>MLPSETGIDAWLRYATLSETLRSFHKPVSSIVALSTNPTSPVFIAGEELQCGLTRILGQTVQIESHLRADTGVSIIVGTLSTLQANGSDCLLQSVPALDEDGFWLDTNAYNPGAAIRYVNEWDNLDGSIERGYGGKSIFFRDGQVLKDLSRVRQYARLLASIRINGCIVNNVNSSHNLLNETNLDGLGRIADIMRPYGVRVGVSLFFDTPRSLAGLPTSDPLDPDVIKFWEDITAKLYKRVPDMLGYTIKANS</sequence>
<reference evidence="3 4" key="1">
    <citation type="submission" date="2020-05" db="EMBL/GenBank/DDBJ databases">
        <title>Identification and distribution of gene clusters putatively required for synthesis of sphingolipid metabolism inhibitors in phylogenetically diverse species of the filamentous fungus Fusarium.</title>
        <authorList>
            <person name="Kim H.-S."/>
            <person name="Busman M."/>
            <person name="Brown D.W."/>
            <person name="Divon H."/>
            <person name="Uhlig S."/>
            <person name="Proctor R.H."/>
        </authorList>
    </citation>
    <scope>NUCLEOTIDE SEQUENCE [LARGE SCALE GENOMIC DNA]</scope>
    <source>
        <strain evidence="3 4">NRRL 13617</strain>
    </source>
</reference>
<dbReference type="GO" id="GO:0045493">
    <property type="term" value="P:xylan catabolic process"/>
    <property type="evidence" value="ECO:0007669"/>
    <property type="project" value="InterPro"/>
</dbReference>
<comment type="caution">
    <text evidence="3">The sequence shown here is derived from an EMBL/GenBank/DDBJ whole genome shotgun (WGS) entry which is preliminary data.</text>
</comment>
<dbReference type="Gene3D" id="3.30.379.10">
    <property type="entry name" value="Chitobiase/beta-hexosaminidase domain 2-like"/>
    <property type="match status" value="1"/>
</dbReference>
<dbReference type="InterPro" id="IPR011100">
    <property type="entry name" value="Glyco_hydro_67_cat"/>
</dbReference>
<dbReference type="InterPro" id="IPR017853">
    <property type="entry name" value="GH"/>
</dbReference>
<name>A0A8H5MKK0_9HYPO</name>
<dbReference type="SUPFAM" id="SSF51445">
    <property type="entry name" value="(Trans)glycosidases"/>
    <property type="match status" value="1"/>
</dbReference>
<dbReference type="AlphaFoldDB" id="A0A8H5MKK0"/>
<dbReference type="SUPFAM" id="SSF55545">
    <property type="entry name" value="beta-N-acetylhexosaminidase-like domain"/>
    <property type="match status" value="1"/>
</dbReference>
<protein>
    <submittedName>
        <fullName evidence="3">Alpha-glucuronidase</fullName>
    </submittedName>
</protein>
<dbReference type="GO" id="GO:0046559">
    <property type="term" value="F:alpha-glucuronidase activity"/>
    <property type="evidence" value="ECO:0007669"/>
    <property type="project" value="InterPro"/>
</dbReference>
<dbReference type="EMBL" id="JAAOAQ010000996">
    <property type="protein sequence ID" value="KAF5531280.1"/>
    <property type="molecule type" value="Genomic_DNA"/>
</dbReference>
<proteinExistence type="predicted"/>
<dbReference type="PANTHER" id="PTHR39207:SF1">
    <property type="entry name" value="ALPHA-GLUCURONIDASE A"/>
    <property type="match status" value="1"/>
</dbReference>
<gene>
    <name evidence="3" type="ORF">FPHYL_13955</name>
</gene>
<feature type="domain" description="Glycosyl hydrolase family 67 catalytic" evidence="2">
    <location>
        <begin position="109"/>
        <end position="253"/>
    </location>
</feature>
<dbReference type="OrthoDB" id="6501611at2759"/>
<evidence type="ECO:0000313" key="3">
    <source>
        <dbReference type="EMBL" id="KAF5531280.1"/>
    </source>
</evidence>